<feature type="compositionally biased region" description="Acidic residues" evidence="1">
    <location>
        <begin position="290"/>
        <end position="301"/>
    </location>
</feature>
<evidence type="ECO:0008006" key="4">
    <source>
        <dbReference type="Google" id="ProtNLM"/>
    </source>
</evidence>
<feature type="compositionally biased region" description="Acidic residues" evidence="1">
    <location>
        <begin position="200"/>
        <end position="209"/>
    </location>
</feature>
<dbReference type="InParanoid" id="A0A1Z5JE51"/>
<evidence type="ECO:0000313" key="3">
    <source>
        <dbReference type="Proteomes" id="UP000198406"/>
    </source>
</evidence>
<feature type="region of interest" description="Disordered" evidence="1">
    <location>
        <begin position="188"/>
        <end position="227"/>
    </location>
</feature>
<gene>
    <name evidence="2" type="ORF">FisN_8Lh141</name>
</gene>
<dbReference type="EMBL" id="BDSP01000048">
    <property type="protein sequence ID" value="GAX12041.1"/>
    <property type="molecule type" value="Genomic_DNA"/>
</dbReference>
<protein>
    <recommendedName>
        <fullName evidence="4">RRM domain-containing protein</fullName>
    </recommendedName>
</protein>
<evidence type="ECO:0000313" key="2">
    <source>
        <dbReference type="EMBL" id="GAX12041.1"/>
    </source>
</evidence>
<dbReference type="AlphaFoldDB" id="A0A1Z5JE51"/>
<feature type="compositionally biased region" description="Basic and acidic residues" evidence="1">
    <location>
        <begin position="255"/>
        <end position="289"/>
    </location>
</feature>
<comment type="caution">
    <text evidence="2">The sequence shown here is derived from an EMBL/GenBank/DDBJ whole genome shotgun (WGS) entry which is preliminary data.</text>
</comment>
<feature type="compositionally biased region" description="Basic and acidic residues" evidence="1">
    <location>
        <begin position="381"/>
        <end position="392"/>
    </location>
</feature>
<feature type="compositionally biased region" description="Low complexity" evidence="1">
    <location>
        <begin position="210"/>
        <end position="221"/>
    </location>
</feature>
<evidence type="ECO:0000256" key="1">
    <source>
        <dbReference type="SAM" id="MobiDB-lite"/>
    </source>
</evidence>
<dbReference type="OrthoDB" id="48478at2759"/>
<feature type="compositionally biased region" description="Polar residues" evidence="1">
    <location>
        <begin position="327"/>
        <end position="338"/>
    </location>
</feature>
<name>A0A1Z5JE51_FISSO</name>
<accession>A0A1Z5JE51</accession>
<dbReference type="Proteomes" id="UP000198406">
    <property type="component" value="Unassembled WGS sequence"/>
</dbReference>
<proteinExistence type="predicted"/>
<organism evidence="2 3">
    <name type="scientific">Fistulifera solaris</name>
    <name type="common">Oleaginous diatom</name>
    <dbReference type="NCBI Taxonomy" id="1519565"/>
    <lineage>
        <taxon>Eukaryota</taxon>
        <taxon>Sar</taxon>
        <taxon>Stramenopiles</taxon>
        <taxon>Ochrophyta</taxon>
        <taxon>Bacillariophyta</taxon>
        <taxon>Bacillariophyceae</taxon>
        <taxon>Bacillariophycidae</taxon>
        <taxon>Naviculales</taxon>
        <taxon>Naviculaceae</taxon>
        <taxon>Fistulifera</taxon>
    </lineage>
</organism>
<feature type="region of interest" description="Disordered" evidence="1">
    <location>
        <begin position="255"/>
        <end position="412"/>
    </location>
</feature>
<reference evidence="2 3" key="1">
    <citation type="journal article" date="2015" name="Plant Cell">
        <title>Oil accumulation by the oleaginous diatom Fistulifera solaris as revealed by the genome and transcriptome.</title>
        <authorList>
            <person name="Tanaka T."/>
            <person name="Maeda Y."/>
            <person name="Veluchamy A."/>
            <person name="Tanaka M."/>
            <person name="Abida H."/>
            <person name="Marechal E."/>
            <person name="Bowler C."/>
            <person name="Muto M."/>
            <person name="Sunaga Y."/>
            <person name="Tanaka M."/>
            <person name="Yoshino T."/>
            <person name="Taniguchi T."/>
            <person name="Fukuda Y."/>
            <person name="Nemoto M."/>
            <person name="Matsumoto M."/>
            <person name="Wong P.S."/>
            <person name="Aburatani S."/>
            <person name="Fujibuchi W."/>
        </authorList>
    </citation>
    <scope>NUCLEOTIDE SEQUENCE [LARGE SCALE GENOMIC DNA]</scope>
    <source>
        <strain evidence="2 3">JPCC DA0580</strain>
    </source>
</reference>
<sequence length="574" mass="65459">MVEVERIYVGGVDPPRLTVEEVMHRIAADVKDKVELQDMCLSSTYCHFNAISLQSGVSALETIRKLYNNVKWKGCKLKVEAAKPHYLDRLAKERAERVVSAEEEETELPESVPIPRHLKIRRGYGEESWKVDTKPCEVSDWSMFRKMRTRLIEKQAKTREKKNRTLNSSAWNRAVLLRFKEAEGAFSRPLSHPASLELSASDEESEVSDTESSSSSTNASSKENKVREIKSNGAYVWSDSSDDENDVDEKENQAIKIEKRIHESTKTHLESTSREEESVLSKDEIHDDSSSVEEDHEEISAEDVQSNLNILAQIFPDLEGKKPHSEVGQSETATPKGSSDTRKGWTEMGQMVRFDPTQLSSEKFIVEPSVSGSTTEDEEVEMKGGDDSREEIVSSEEDESNVNFENKTGDDMSEMIYEQEKLEQVFKANREQESREPESISTGVPVQQSAFSFSFQVQEPKPTVAETIVHLPVKSTEKKAPESILAEPMQIENEEPIQKRFRRGVAFPDKDLDAYVNFFYSQGDGSRIRSQGIAAYREDPQVQADWESQRRILTLDWRRKHKYAVAQKRKRYGR</sequence>
<keyword evidence="3" id="KW-1185">Reference proteome</keyword>